<dbReference type="SMART" id="SM00091">
    <property type="entry name" value="PAS"/>
    <property type="match status" value="3"/>
</dbReference>
<dbReference type="GO" id="GO:0000155">
    <property type="term" value="F:phosphorelay sensor kinase activity"/>
    <property type="evidence" value="ECO:0007669"/>
    <property type="project" value="InterPro"/>
</dbReference>
<dbReference type="InterPro" id="IPR050351">
    <property type="entry name" value="BphY/WalK/GraS-like"/>
</dbReference>
<accession>A0A0G3BLM1</accession>
<keyword evidence="6" id="KW-0472">Membrane</keyword>
<dbReference type="Pfam" id="PF13188">
    <property type="entry name" value="PAS_8"/>
    <property type="match status" value="1"/>
</dbReference>
<dbReference type="Proteomes" id="UP000035352">
    <property type="component" value="Chromosome"/>
</dbReference>
<dbReference type="PROSITE" id="PS50112">
    <property type="entry name" value="PAS"/>
    <property type="match status" value="2"/>
</dbReference>
<feature type="domain" description="PAC" evidence="11">
    <location>
        <begin position="794"/>
        <end position="846"/>
    </location>
</feature>
<dbReference type="FunFam" id="3.30.450.20:FF:000099">
    <property type="entry name" value="Sensory box sensor histidine kinase"/>
    <property type="match status" value="1"/>
</dbReference>
<dbReference type="EC" id="2.7.13.3" evidence="2"/>
<feature type="domain" description="PAS" evidence="10">
    <location>
        <begin position="579"/>
        <end position="644"/>
    </location>
</feature>
<keyword evidence="3" id="KW-0597">Phosphoprotein</keyword>
<evidence type="ECO:0000259" key="10">
    <source>
        <dbReference type="PROSITE" id="PS50112"/>
    </source>
</evidence>
<keyword evidence="4" id="KW-0808">Transferase</keyword>
<gene>
    <name evidence="12" type="ORF">AAW51_3648</name>
</gene>
<dbReference type="InterPro" id="IPR003661">
    <property type="entry name" value="HisK_dim/P_dom"/>
</dbReference>
<dbReference type="GO" id="GO:0030295">
    <property type="term" value="F:protein kinase activator activity"/>
    <property type="evidence" value="ECO:0007669"/>
    <property type="project" value="TreeGrafter"/>
</dbReference>
<dbReference type="KEGG" id="pbh:AAW51_3648"/>
<dbReference type="InterPro" id="IPR004358">
    <property type="entry name" value="Sig_transdc_His_kin-like_C"/>
</dbReference>
<dbReference type="STRING" id="413882.AAW51_3648"/>
<dbReference type="GO" id="GO:0016020">
    <property type="term" value="C:membrane"/>
    <property type="evidence" value="ECO:0007669"/>
    <property type="project" value="UniProtKB-SubCell"/>
</dbReference>
<evidence type="ECO:0000313" key="13">
    <source>
        <dbReference type="Proteomes" id="UP000035352"/>
    </source>
</evidence>
<dbReference type="Pfam" id="PF08447">
    <property type="entry name" value="PAS_3"/>
    <property type="match status" value="2"/>
</dbReference>
<comment type="catalytic activity">
    <reaction evidence="1">
        <text>ATP + protein L-histidine = ADP + protein N-phospho-L-histidine.</text>
        <dbReference type="EC" id="2.7.13.3"/>
    </reaction>
</comment>
<dbReference type="Gene3D" id="2.10.70.100">
    <property type="match status" value="1"/>
</dbReference>
<evidence type="ECO:0000256" key="6">
    <source>
        <dbReference type="ARBA" id="ARBA00023136"/>
    </source>
</evidence>
<evidence type="ECO:0000259" key="11">
    <source>
        <dbReference type="PROSITE" id="PS50113"/>
    </source>
</evidence>
<dbReference type="GO" id="GO:0000156">
    <property type="term" value="F:phosphorelay response regulator activity"/>
    <property type="evidence" value="ECO:0007669"/>
    <property type="project" value="TreeGrafter"/>
</dbReference>
<dbReference type="SMART" id="SM00388">
    <property type="entry name" value="HisKA"/>
    <property type="match status" value="1"/>
</dbReference>
<dbReference type="PANTHER" id="PTHR42878:SF15">
    <property type="entry name" value="BACTERIOPHYTOCHROME"/>
    <property type="match status" value="1"/>
</dbReference>
<dbReference type="RefSeq" id="WP_053013716.1">
    <property type="nucleotide sequence ID" value="NZ_CP011371.1"/>
</dbReference>
<dbReference type="SMART" id="SM00387">
    <property type="entry name" value="HATPase_c"/>
    <property type="match status" value="1"/>
</dbReference>
<dbReference type="GO" id="GO:0007234">
    <property type="term" value="P:osmosensory signaling via phosphorelay pathway"/>
    <property type="evidence" value="ECO:0007669"/>
    <property type="project" value="TreeGrafter"/>
</dbReference>
<dbReference type="PROSITE" id="PS50109">
    <property type="entry name" value="HIS_KIN"/>
    <property type="match status" value="1"/>
</dbReference>
<dbReference type="SMART" id="SM00086">
    <property type="entry name" value="PAC"/>
    <property type="match status" value="3"/>
</dbReference>
<dbReference type="Gene3D" id="1.10.287.130">
    <property type="match status" value="1"/>
</dbReference>
<keyword evidence="7" id="KW-0175">Coiled coil</keyword>
<evidence type="ECO:0000256" key="5">
    <source>
        <dbReference type="ARBA" id="ARBA00022777"/>
    </source>
</evidence>
<name>A0A0G3BLM1_9BURK</name>
<organism evidence="12 13">
    <name type="scientific">Caldimonas brevitalea</name>
    <dbReference type="NCBI Taxonomy" id="413882"/>
    <lineage>
        <taxon>Bacteria</taxon>
        <taxon>Pseudomonadati</taxon>
        <taxon>Pseudomonadota</taxon>
        <taxon>Betaproteobacteria</taxon>
        <taxon>Burkholderiales</taxon>
        <taxon>Sphaerotilaceae</taxon>
        <taxon>Caldimonas</taxon>
    </lineage>
</organism>
<dbReference type="Pfam" id="PF00512">
    <property type="entry name" value="HisKA"/>
    <property type="match status" value="1"/>
</dbReference>
<dbReference type="SUPFAM" id="SSF55874">
    <property type="entry name" value="ATPase domain of HSP90 chaperone/DNA topoisomerase II/histidine kinase"/>
    <property type="match status" value="1"/>
</dbReference>
<dbReference type="SUPFAM" id="SSF55785">
    <property type="entry name" value="PYP-like sensor domain (PAS domain)"/>
    <property type="match status" value="3"/>
</dbReference>
<dbReference type="EMBL" id="CP011371">
    <property type="protein sequence ID" value="AKJ30339.1"/>
    <property type="molecule type" value="Genomic_DNA"/>
</dbReference>
<evidence type="ECO:0000256" key="1">
    <source>
        <dbReference type="ARBA" id="ARBA00000085"/>
    </source>
</evidence>
<dbReference type="NCBIfam" id="TIGR00229">
    <property type="entry name" value="sensory_box"/>
    <property type="match status" value="2"/>
</dbReference>
<dbReference type="InterPro" id="IPR000014">
    <property type="entry name" value="PAS"/>
</dbReference>
<dbReference type="InterPro" id="IPR003594">
    <property type="entry name" value="HATPase_dom"/>
</dbReference>
<dbReference type="CDD" id="cd00082">
    <property type="entry name" value="HisKA"/>
    <property type="match status" value="1"/>
</dbReference>
<dbReference type="Gene3D" id="3.30.450.20">
    <property type="entry name" value="PAS domain"/>
    <property type="match status" value="4"/>
</dbReference>
<evidence type="ECO:0000256" key="3">
    <source>
        <dbReference type="ARBA" id="ARBA00022553"/>
    </source>
</evidence>
<evidence type="ECO:0000256" key="8">
    <source>
        <dbReference type="SAM" id="MobiDB-lite"/>
    </source>
</evidence>
<dbReference type="PATRIC" id="fig|413882.6.peg.3813"/>
<dbReference type="InterPro" id="IPR035965">
    <property type="entry name" value="PAS-like_dom_sf"/>
</dbReference>
<evidence type="ECO:0000256" key="7">
    <source>
        <dbReference type="SAM" id="Coils"/>
    </source>
</evidence>
<keyword evidence="13" id="KW-1185">Reference proteome</keyword>
<evidence type="ECO:0000259" key="9">
    <source>
        <dbReference type="PROSITE" id="PS50109"/>
    </source>
</evidence>
<dbReference type="InterPro" id="IPR036890">
    <property type="entry name" value="HATPase_C_sf"/>
</dbReference>
<dbReference type="InterPro" id="IPR013655">
    <property type="entry name" value="PAS_fold_3"/>
</dbReference>
<dbReference type="Gene3D" id="3.30.565.10">
    <property type="entry name" value="Histidine kinase-like ATPase, C-terminal domain"/>
    <property type="match status" value="1"/>
</dbReference>
<dbReference type="InterPro" id="IPR001610">
    <property type="entry name" value="PAC"/>
</dbReference>
<dbReference type="InterPro" id="IPR005467">
    <property type="entry name" value="His_kinase_dom"/>
</dbReference>
<dbReference type="AlphaFoldDB" id="A0A0G3BLM1"/>
<feature type="domain" description="Histidine kinase" evidence="9">
    <location>
        <begin position="857"/>
        <end position="1071"/>
    </location>
</feature>
<keyword evidence="5" id="KW-0418">Kinase</keyword>
<sequence length="1087" mass="120691">MSALTELPLYRVLLRAAGWTLLPLLGLAAWQAYDDYRQDLRLERDTLVQATDRHLRLVERNLERSLQVLAFGAARLAQPSAGPDGCGRVPQDLLRSDKSIAAAWVLAPDGKPLCGADSAGAAGLPPATLPPLPGPGGAPWNLGLDREGVVLRYRVGVDEHAPAGSFAIRVDTADLTGHDLHLLDGRFKLAVRWYDGARPLPARRMASDDREGYTHTIVLRGQAVGEVSAAPVPGTLPLGSEALDRVGTMLGLTVGCLALLALALAVHGQRVIRRDVAKLARGALHPEEAAALADTIRLRELADVARAMAAGHARAAQLTDALRRNAERLEDVQRAAAIGSWRLDLRDGSIEWSNQTYALYGVPRHVSLTLELVGGMVHPDDQPNFKRHTQALLDGGAEFDLVYRVVRPDRSERVHHARGVVASRDDEGRPDSAMGTVQDITEAFGAARLNEALSGALFLTGDAVLLARVTSQGELVRLWANPAYDAMHHGLGTAHASTHEQLLHSERGLLRSQADVVQKALREQQPLRLEMALTLRLGPRWFELDVIPVVPAQGGEVHWLLVLRDIEARHEAEQRVRDSEKRYRELFNHHPLPMWIYDTGSLRIVDVNPAAIEKYGYRREEFLQRSVLQMHPAEDVDAVRDSLHGGRPEALQTRRWRHRLANGEIITVDIYGQDAPFDGPGHRLVCPVDRSAEQAAIEALRLLNSQLEATVEERTRELAQREQLYRVLSDLSPQILWQCNPGGEVTYLNRAWYELVGPSDDQWLGTSWLDVVHPDDLDATREAFLQAFRSRSTMRVRRRLRARSGAYRSFLGVAAPVLDANGRIERWVGVDTDITELERQSSRLQQLNDELESFSYSISHDLRAPVQVMKGFLDAVLSGQGGQVDERARGYLERVLRNARRMDELIHDMLALSRLSRSPLRCTRFDVAALARSVVETIQERYPDRVVECWTPTQFDLVADRGLVQVVLENLMDNAVKFSQGRPVCRLEFTARRERGQAVLELADEGVGFPPEYAHRLFRPFQRLHSQDAFAGTGVGLATVARIAHLHGGTIEGRNRPQGGAVFELRLPLQPEPQPKESPSETPEAVP</sequence>
<dbReference type="InterPro" id="IPR036097">
    <property type="entry name" value="HisK_dim/P_sf"/>
</dbReference>
<dbReference type="InterPro" id="IPR000700">
    <property type="entry name" value="PAS-assoc_C"/>
</dbReference>
<feature type="domain" description="PAS" evidence="10">
    <location>
        <begin position="721"/>
        <end position="791"/>
    </location>
</feature>
<dbReference type="Pfam" id="PF02518">
    <property type="entry name" value="HATPase_c"/>
    <property type="match status" value="1"/>
</dbReference>
<dbReference type="PANTHER" id="PTHR42878">
    <property type="entry name" value="TWO-COMPONENT HISTIDINE KINASE"/>
    <property type="match status" value="1"/>
</dbReference>
<feature type="region of interest" description="Disordered" evidence="8">
    <location>
        <begin position="1067"/>
        <end position="1087"/>
    </location>
</feature>
<dbReference type="SUPFAM" id="SSF47384">
    <property type="entry name" value="Homodimeric domain of signal transducing histidine kinase"/>
    <property type="match status" value="1"/>
</dbReference>
<proteinExistence type="predicted"/>
<dbReference type="PROSITE" id="PS50113">
    <property type="entry name" value="PAC"/>
    <property type="match status" value="1"/>
</dbReference>
<dbReference type="CDD" id="cd00130">
    <property type="entry name" value="PAS"/>
    <property type="match status" value="3"/>
</dbReference>
<protein>
    <recommendedName>
        <fullName evidence="2">histidine kinase</fullName>
        <ecNumber evidence="2">2.7.13.3</ecNumber>
    </recommendedName>
</protein>
<evidence type="ECO:0000256" key="2">
    <source>
        <dbReference type="ARBA" id="ARBA00012438"/>
    </source>
</evidence>
<feature type="coiled-coil region" evidence="7">
    <location>
        <begin position="697"/>
        <end position="724"/>
    </location>
</feature>
<dbReference type="PRINTS" id="PR00344">
    <property type="entry name" value="BCTRLSENSOR"/>
</dbReference>
<reference evidence="12 13" key="1">
    <citation type="submission" date="2015-05" db="EMBL/GenBank/DDBJ databases">
        <authorList>
            <person name="Tang B."/>
            <person name="Yu Y."/>
        </authorList>
    </citation>
    <scope>NUCLEOTIDE SEQUENCE [LARGE SCALE GENOMIC DNA]</scope>
    <source>
        <strain evidence="12 13">DSM 7029</strain>
    </source>
</reference>
<evidence type="ECO:0000256" key="4">
    <source>
        <dbReference type="ARBA" id="ARBA00022679"/>
    </source>
</evidence>
<evidence type="ECO:0000313" key="12">
    <source>
        <dbReference type="EMBL" id="AKJ30339.1"/>
    </source>
</evidence>